<dbReference type="InterPro" id="IPR011010">
    <property type="entry name" value="DNA_brk_join_enz"/>
</dbReference>
<dbReference type="Pfam" id="PF02899">
    <property type="entry name" value="Phage_int_SAM_1"/>
    <property type="match status" value="1"/>
</dbReference>
<dbReference type="SUPFAM" id="SSF56349">
    <property type="entry name" value="DNA breaking-rejoining enzymes"/>
    <property type="match status" value="1"/>
</dbReference>
<dbReference type="HAMAP" id="MF_01808">
    <property type="entry name" value="Recomb_XerC_XerD"/>
    <property type="match status" value="1"/>
</dbReference>
<evidence type="ECO:0000259" key="11">
    <source>
        <dbReference type="PROSITE" id="PS51898"/>
    </source>
</evidence>
<evidence type="ECO:0000256" key="7">
    <source>
        <dbReference type="ARBA" id="ARBA00023172"/>
    </source>
</evidence>
<dbReference type="InterPro" id="IPR023009">
    <property type="entry name" value="Tyrosine_recombinase_XerC/XerD"/>
</dbReference>
<dbReference type="PROSITE" id="PS51900">
    <property type="entry name" value="CB"/>
    <property type="match status" value="1"/>
</dbReference>
<evidence type="ECO:0000256" key="4">
    <source>
        <dbReference type="ARBA" id="ARBA00022829"/>
    </source>
</evidence>
<keyword evidence="2 9" id="KW-0963">Cytoplasm</keyword>
<keyword evidence="8 9" id="KW-0131">Cell cycle</keyword>
<feature type="region of interest" description="Disordered" evidence="10">
    <location>
        <begin position="85"/>
        <end position="106"/>
    </location>
</feature>
<evidence type="ECO:0000256" key="5">
    <source>
        <dbReference type="ARBA" id="ARBA00022908"/>
    </source>
</evidence>
<evidence type="ECO:0000256" key="2">
    <source>
        <dbReference type="ARBA" id="ARBA00022490"/>
    </source>
</evidence>
<dbReference type="PANTHER" id="PTHR30349">
    <property type="entry name" value="PHAGE INTEGRASE-RELATED"/>
    <property type="match status" value="1"/>
</dbReference>
<evidence type="ECO:0000256" key="8">
    <source>
        <dbReference type="ARBA" id="ARBA00023306"/>
    </source>
</evidence>
<name>A0A937X8P9_UNCEI</name>
<dbReference type="PANTHER" id="PTHR30349:SF77">
    <property type="entry name" value="TYROSINE RECOMBINASE XERC"/>
    <property type="match status" value="1"/>
</dbReference>
<feature type="active site" evidence="9">
    <location>
        <position position="238"/>
    </location>
</feature>
<dbReference type="SUPFAM" id="SSF47823">
    <property type="entry name" value="lambda integrase-like, N-terminal domain"/>
    <property type="match status" value="1"/>
</dbReference>
<feature type="active site" evidence="9">
    <location>
        <position position="241"/>
    </location>
</feature>
<dbReference type="InterPro" id="IPR004107">
    <property type="entry name" value="Integrase_SAM-like_N"/>
</dbReference>
<dbReference type="GO" id="GO:0005737">
    <property type="term" value="C:cytoplasm"/>
    <property type="evidence" value="ECO:0007669"/>
    <property type="project" value="UniProtKB-SubCell"/>
</dbReference>
<keyword evidence="5 9" id="KW-0229">DNA integration</keyword>
<comment type="function">
    <text evidence="9">Site-specific tyrosine recombinase, which acts by catalyzing the cutting and rejoining of the recombining DNA molecules. The XerC-XerD complex is essential to convert dimers of the bacterial chromosome into monomers to permit their segregation at cell division. It also contributes to the segregational stability of plasmids.</text>
</comment>
<dbReference type="GO" id="GO:0006313">
    <property type="term" value="P:DNA transposition"/>
    <property type="evidence" value="ECO:0007669"/>
    <property type="project" value="UniProtKB-UniRule"/>
</dbReference>
<dbReference type="GO" id="GO:0007059">
    <property type="term" value="P:chromosome segregation"/>
    <property type="evidence" value="ECO:0007669"/>
    <property type="project" value="UniProtKB-UniRule"/>
</dbReference>
<dbReference type="Proteomes" id="UP000748308">
    <property type="component" value="Unassembled WGS sequence"/>
</dbReference>
<dbReference type="GO" id="GO:0003677">
    <property type="term" value="F:DNA binding"/>
    <property type="evidence" value="ECO:0007669"/>
    <property type="project" value="UniProtKB-UniRule"/>
</dbReference>
<comment type="subcellular location">
    <subcellularLocation>
        <location evidence="1 9">Cytoplasm</location>
    </subcellularLocation>
</comment>
<evidence type="ECO:0000313" key="13">
    <source>
        <dbReference type="EMBL" id="MBM3317230.1"/>
    </source>
</evidence>
<keyword evidence="4 9" id="KW-0159">Chromosome partition</keyword>
<dbReference type="InterPro" id="IPR013762">
    <property type="entry name" value="Integrase-like_cat_sf"/>
</dbReference>
<dbReference type="Pfam" id="PF00589">
    <property type="entry name" value="Phage_integrase"/>
    <property type="match status" value="1"/>
</dbReference>
<dbReference type="InterPro" id="IPR010998">
    <property type="entry name" value="Integrase_recombinase_N"/>
</dbReference>
<sequence>MREIRHLEGRSPHTLRAYAGDLGAFFRFLAGLTGRPAVFADLTPAHARLWVAAQQAAGARPRSIARRRSSLRRFTRFLRREGHLQSDPAQRLPGPRTGRPLPQTLPADRLQRRLDADWGERAADRRDRAACELLYGAGLRVSELVGLDLGDVDLPAGWLRVRGKGARERAVCFGERAAAALRAYLGVRGELRGNARAGEGAPGALFLNARGGRLTARSVQRIVHSRLADPLLGRPHPHALRHSFATHMLDRGADLRAIQALLGHRSLDTTQIYTHVSTAALRESFERAHPRARAPRSDR</sequence>
<accession>A0A937X8P9</accession>
<gene>
    <name evidence="9" type="primary">xerC</name>
    <name evidence="13" type="ORF">FJY75_05210</name>
</gene>
<feature type="active site" description="O-(3'-phospho-DNA)-tyrosine intermediate" evidence="9">
    <location>
        <position position="273"/>
    </location>
</feature>
<evidence type="ECO:0000256" key="10">
    <source>
        <dbReference type="SAM" id="MobiDB-lite"/>
    </source>
</evidence>
<evidence type="ECO:0000256" key="9">
    <source>
        <dbReference type="HAMAP-Rule" id="MF_01808"/>
    </source>
</evidence>
<proteinExistence type="inferred from homology"/>
<protein>
    <recommendedName>
        <fullName evidence="9">Tyrosine recombinase XerC</fullName>
    </recommendedName>
</protein>
<dbReference type="Gene3D" id="1.10.443.10">
    <property type="entry name" value="Intergrase catalytic core"/>
    <property type="match status" value="1"/>
</dbReference>
<evidence type="ECO:0000256" key="1">
    <source>
        <dbReference type="ARBA" id="ARBA00004496"/>
    </source>
</evidence>
<feature type="domain" description="Core-binding (CB)" evidence="12">
    <location>
        <begin position="1"/>
        <end position="79"/>
    </location>
</feature>
<dbReference type="AlphaFoldDB" id="A0A937X8P9"/>
<evidence type="ECO:0000256" key="3">
    <source>
        <dbReference type="ARBA" id="ARBA00022618"/>
    </source>
</evidence>
<dbReference type="InterPro" id="IPR002104">
    <property type="entry name" value="Integrase_catalytic"/>
</dbReference>
<evidence type="ECO:0000313" key="14">
    <source>
        <dbReference type="Proteomes" id="UP000748308"/>
    </source>
</evidence>
<evidence type="ECO:0000259" key="12">
    <source>
        <dbReference type="PROSITE" id="PS51900"/>
    </source>
</evidence>
<feature type="active site" evidence="9">
    <location>
        <position position="264"/>
    </location>
</feature>
<dbReference type="InterPro" id="IPR044068">
    <property type="entry name" value="CB"/>
</dbReference>
<feature type="compositionally biased region" description="Low complexity" evidence="10">
    <location>
        <begin position="90"/>
        <end position="104"/>
    </location>
</feature>
<comment type="subunit">
    <text evidence="9">Forms a cyclic heterotetrameric complex composed of two molecules of XerC and two molecules of XerD.</text>
</comment>
<dbReference type="GO" id="GO:0009037">
    <property type="term" value="F:tyrosine-based site-specific recombinase activity"/>
    <property type="evidence" value="ECO:0007669"/>
    <property type="project" value="UniProtKB-UniRule"/>
</dbReference>
<reference evidence="13" key="1">
    <citation type="submission" date="2019-03" db="EMBL/GenBank/DDBJ databases">
        <title>Lake Tanganyika Metagenome-Assembled Genomes (MAGs).</title>
        <authorList>
            <person name="Tran P."/>
        </authorList>
    </citation>
    <scope>NUCLEOTIDE SEQUENCE</scope>
    <source>
        <strain evidence="13">M_DeepCast_400m_m2_100</strain>
    </source>
</reference>
<keyword evidence="3 9" id="KW-0132">Cell division</keyword>
<dbReference type="GO" id="GO:0051301">
    <property type="term" value="P:cell division"/>
    <property type="evidence" value="ECO:0007669"/>
    <property type="project" value="UniProtKB-KW"/>
</dbReference>
<keyword evidence="7 9" id="KW-0233">DNA recombination</keyword>
<feature type="active site" evidence="9">
    <location>
        <position position="164"/>
    </location>
</feature>
<evidence type="ECO:0000256" key="6">
    <source>
        <dbReference type="ARBA" id="ARBA00023125"/>
    </source>
</evidence>
<comment type="caution">
    <text evidence="13">The sequence shown here is derived from an EMBL/GenBank/DDBJ whole genome shotgun (WGS) entry which is preliminary data.</text>
</comment>
<dbReference type="PROSITE" id="PS51898">
    <property type="entry name" value="TYR_RECOMBINASE"/>
    <property type="match status" value="1"/>
</dbReference>
<organism evidence="13 14">
    <name type="scientific">Eiseniibacteriota bacterium</name>
    <dbReference type="NCBI Taxonomy" id="2212470"/>
    <lineage>
        <taxon>Bacteria</taxon>
        <taxon>Candidatus Eiseniibacteriota</taxon>
    </lineage>
</organism>
<feature type="domain" description="Tyr recombinase" evidence="11">
    <location>
        <begin position="100"/>
        <end position="286"/>
    </location>
</feature>
<dbReference type="InterPro" id="IPR050090">
    <property type="entry name" value="Tyrosine_recombinase_XerCD"/>
</dbReference>
<keyword evidence="6 9" id="KW-0238">DNA-binding</keyword>
<comment type="similarity">
    <text evidence="9">Belongs to the 'phage' integrase family. XerC subfamily.</text>
</comment>
<dbReference type="Gene3D" id="1.10.150.130">
    <property type="match status" value="1"/>
</dbReference>
<dbReference type="EMBL" id="VGIY01000094">
    <property type="protein sequence ID" value="MBM3317230.1"/>
    <property type="molecule type" value="Genomic_DNA"/>
</dbReference>
<feature type="active site" evidence="9">
    <location>
        <position position="140"/>
    </location>
</feature>